<dbReference type="Proteomes" id="UP000026962">
    <property type="component" value="Chromosome 8"/>
</dbReference>
<dbReference type="PANTHER" id="PTHR46328:SF30">
    <property type="entry name" value="OS04G0641500 PROTEIN"/>
    <property type="match status" value="1"/>
</dbReference>
<sequence length="195" mass="21252">MCPPLCAARRCTATGDSLPAPVTLSLTPLSSSRHRRSLQQRRRAATPHAATACNFATTFLAHLIHQVERDFPPSSSSANRETTPIHDATNLIDVQALSSSGGFLDVLLSESTRHETDLVVDVESVDNIDVTAVTVEIDEQLDEDASENDEEEKDVVCSPPIVPYIGMEFDTVEEGRNVYNAYTYKIGFGTRIASS</sequence>
<dbReference type="eggNOG" id="ENOG502R5FK">
    <property type="taxonomic scope" value="Eukaryota"/>
</dbReference>
<dbReference type="HOGENOM" id="CLU_1398379_0_0_1"/>
<dbReference type="EnsemblPlants" id="OPUNC08G06000.1">
    <property type="protein sequence ID" value="OPUNC08G06000.1"/>
    <property type="gene ID" value="OPUNC08G06000"/>
</dbReference>
<evidence type="ECO:0008006" key="3">
    <source>
        <dbReference type="Google" id="ProtNLM"/>
    </source>
</evidence>
<evidence type="ECO:0000313" key="1">
    <source>
        <dbReference type="EnsemblPlants" id="OPUNC08G06000.1"/>
    </source>
</evidence>
<proteinExistence type="predicted"/>
<reference evidence="1" key="2">
    <citation type="submission" date="2018-05" db="EMBL/GenBank/DDBJ databases">
        <title>OpunRS2 (Oryza punctata Reference Sequence Version 2).</title>
        <authorList>
            <person name="Zhang J."/>
            <person name="Kudrna D."/>
            <person name="Lee S."/>
            <person name="Talag J."/>
            <person name="Welchert J."/>
            <person name="Wing R.A."/>
        </authorList>
    </citation>
    <scope>NUCLEOTIDE SEQUENCE [LARGE SCALE GENOMIC DNA]</scope>
</reference>
<dbReference type="Gramene" id="OPUNC08G06000.1">
    <property type="protein sequence ID" value="OPUNC08G06000.1"/>
    <property type="gene ID" value="OPUNC08G06000"/>
</dbReference>
<reference evidence="1" key="1">
    <citation type="submission" date="2015-04" db="UniProtKB">
        <authorList>
            <consortium name="EnsemblPlants"/>
        </authorList>
    </citation>
    <scope>IDENTIFICATION</scope>
</reference>
<accession>A0A0E0LSE2</accession>
<evidence type="ECO:0000313" key="2">
    <source>
        <dbReference type="Proteomes" id="UP000026962"/>
    </source>
</evidence>
<dbReference type="AlphaFoldDB" id="A0A0E0LSE2"/>
<dbReference type="PANTHER" id="PTHR46328">
    <property type="entry name" value="FAR-RED IMPAIRED RESPONSIVE (FAR1) FAMILY PROTEIN-RELATED"/>
    <property type="match status" value="1"/>
</dbReference>
<name>A0A0E0LSE2_ORYPU</name>
<protein>
    <recommendedName>
        <fullName evidence="3">Protein FAR1-RELATED SEQUENCE</fullName>
    </recommendedName>
</protein>
<keyword evidence="2" id="KW-1185">Reference proteome</keyword>
<dbReference type="STRING" id="4537.A0A0E0LSE2"/>
<organism evidence="1">
    <name type="scientific">Oryza punctata</name>
    <name type="common">Red rice</name>
    <dbReference type="NCBI Taxonomy" id="4537"/>
    <lineage>
        <taxon>Eukaryota</taxon>
        <taxon>Viridiplantae</taxon>
        <taxon>Streptophyta</taxon>
        <taxon>Embryophyta</taxon>
        <taxon>Tracheophyta</taxon>
        <taxon>Spermatophyta</taxon>
        <taxon>Magnoliopsida</taxon>
        <taxon>Liliopsida</taxon>
        <taxon>Poales</taxon>
        <taxon>Poaceae</taxon>
        <taxon>BOP clade</taxon>
        <taxon>Oryzoideae</taxon>
        <taxon>Oryzeae</taxon>
        <taxon>Oryzinae</taxon>
        <taxon>Oryza</taxon>
    </lineage>
</organism>